<feature type="region of interest" description="Disordered" evidence="1">
    <location>
        <begin position="100"/>
        <end position="121"/>
    </location>
</feature>
<sequence>MDRTISADRSGGDLPDLTQSKVQDTLDKILGAIEDTRATLQHDINQVAVEVGLLLADHQKLEDRVKEAEVIIADLTPRQKDLAFSLIILVYFLRDDFNHPGRVETNSSEPHLPQPSAGVGS</sequence>
<gene>
    <name evidence="2" type="ORF">NDU88_003587</name>
</gene>
<reference evidence="2" key="1">
    <citation type="journal article" date="2022" name="bioRxiv">
        <title>Sequencing and chromosome-scale assembly of the giantPleurodeles waltlgenome.</title>
        <authorList>
            <person name="Brown T."/>
            <person name="Elewa A."/>
            <person name="Iarovenko S."/>
            <person name="Subramanian E."/>
            <person name="Araus A.J."/>
            <person name="Petzold A."/>
            <person name="Susuki M."/>
            <person name="Suzuki K.-i.T."/>
            <person name="Hayashi T."/>
            <person name="Toyoda A."/>
            <person name="Oliveira C."/>
            <person name="Osipova E."/>
            <person name="Leigh N.D."/>
            <person name="Simon A."/>
            <person name="Yun M.H."/>
        </authorList>
    </citation>
    <scope>NUCLEOTIDE SEQUENCE</scope>
    <source>
        <strain evidence="2">20211129_DDA</strain>
        <tissue evidence="2">Liver</tissue>
    </source>
</reference>
<protein>
    <submittedName>
        <fullName evidence="2">Uncharacterized protein</fullName>
    </submittedName>
</protein>
<proteinExistence type="predicted"/>
<keyword evidence="3" id="KW-1185">Reference proteome</keyword>
<evidence type="ECO:0000313" key="2">
    <source>
        <dbReference type="EMBL" id="KAJ1163124.1"/>
    </source>
</evidence>
<comment type="caution">
    <text evidence="2">The sequence shown here is derived from an EMBL/GenBank/DDBJ whole genome shotgun (WGS) entry which is preliminary data.</text>
</comment>
<name>A0AAV7SGE0_PLEWA</name>
<evidence type="ECO:0000256" key="1">
    <source>
        <dbReference type="SAM" id="MobiDB-lite"/>
    </source>
</evidence>
<accession>A0AAV7SGE0</accession>
<dbReference type="EMBL" id="JANPWB010000008">
    <property type="protein sequence ID" value="KAJ1163124.1"/>
    <property type="molecule type" value="Genomic_DNA"/>
</dbReference>
<evidence type="ECO:0000313" key="3">
    <source>
        <dbReference type="Proteomes" id="UP001066276"/>
    </source>
</evidence>
<organism evidence="2 3">
    <name type="scientific">Pleurodeles waltl</name>
    <name type="common">Iberian ribbed newt</name>
    <dbReference type="NCBI Taxonomy" id="8319"/>
    <lineage>
        <taxon>Eukaryota</taxon>
        <taxon>Metazoa</taxon>
        <taxon>Chordata</taxon>
        <taxon>Craniata</taxon>
        <taxon>Vertebrata</taxon>
        <taxon>Euteleostomi</taxon>
        <taxon>Amphibia</taxon>
        <taxon>Batrachia</taxon>
        <taxon>Caudata</taxon>
        <taxon>Salamandroidea</taxon>
        <taxon>Salamandridae</taxon>
        <taxon>Pleurodelinae</taxon>
        <taxon>Pleurodeles</taxon>
    </lineage>
</organism>
<dbReference type="Proteomes" id="UP001066276">
    <property type="component" value="Chromosome 4_2"/>
</dbReference>
<dbReference type="AlphaFoldDB" id="A0AAV7SGE0"/>